<accession>A0A4Q9GK03</accession>
<dbReference type="PANTHER" id="PTHR35567:SF1">
    <property type="entry name" value="CONSERVED FUNGAL PROTEIN (AFU_ORTHOLOGUE AFUA_1G14230)"/>
    <property type="match status" value="1"/>
</dbReference>
<keyword evidence="1" id="KW-0732">Signal</keyword>
<protein>
    <submittedName>
        <fullName evidence="2">DUF3455 domain-containing protein</fullName>
    </submittedName>
</protein>
<keyword evidence="3" id="KW-1185">Reference proteome</keyword>
<evidence type="ECO:0000313" key="3">
    <source>
        <dbReference type="Proteomes" id="UP000291613"/>
    </source>
</evidence>
<evidence type="ECO:0000256" key="1">
    <source>
        <dbReference type="SAM" id="SignalP"/>
    </source>
</evidence>
<comment type="caution">
    <text evidence="2">The sequence shown here is derived from an EMBL/GenBank/DDBJ whole genome shotgun (WGS) entry which is preliminary data.</text>
</comment>
<dbReference type="AlphaFoldDB" id="A0A4Q9GK03"/>
<reference evidence="2 3" key="1">
    <citation type="submission" date="2019-02" db="EMBL/GenBank/DDBJ databases">
        <title>Hansschlegelia quercus sp. nov., a novel methylotrophic bacterium from buds of oak (Quercus robur L.).</title>
        <authorList>
            <person name="Agafonova N.V."/>
            <person name="Kaparullina E.N."/>
            <person name="Grouzdev D.S."/>
            <person name="Doronina N.V."/>
        </authorList>
    </citation>
    <scope>NUCLEOTIDE SEQUENCE [LARGE SCALE GENOMIC DNA]</scope>
    <source>
        <strain evidence="2 3">Dub</strain>
    </source>
</reference>
<feature type="chain" id="PRO_5020312505" evidence="1">
    <location>
        <begin position="39"/>
        <end position="184"/>
    </location>
</feature>
<dbReference type="OrthoDB" id="193535at2"/>
<dbReference type="InterPro" id="IPR021851">
    <property type="entry name" value="DUF3455"/>
</dbReference>
<sequence>MRRCRRIIIRFGKLMNFRFRLTSAIIVSAFLVATQTYAVDDPRAALRFPDDQIALTLHAKGSQIYDCKAGGDGSPEWTFKAPEADLFLGEEKVGHHFAGPSWEYRDGSRITGKAVGKADSARPAQDIPWLRVSVQSHAGTGELDGVSIVLRINTEGGVLQGACKDVGAQANAPYEADYVFVRRP</sequence>
<dbReference type="EMBL" id="SIUB01000001">
    <property type="protein sequence ID" value="TBN54679.1"/>
    <property type="molecule type" value="Genomic_DNA"/>
</dbReference>
<name>A0A4Q9GK03_9HYPH</name>
<proteinExistence type="predicted"/>
<organism evidence="2 3">
    <name type="scientific">Hansschlegelia quercus</name>
    <dbReference type="NCBI Taxonomy" id="2528245"/>
    <lineage>
        <taxon>Bacteria</taxon>
        <taxon>Pseudomonadati</taxon>
        <taxon>Pseudomonadota</taxon>
        <taxon>Alphaproteobacteria</taxon>
        <taxon>Hyphomicrobiales</taxon>
        <taxon>Methylopilaceae</taxon>
        <taxon>Hansschlegelia</taxon>
    </lineage>
</organism>
<gene>
    <name evidence="2" type="ORF">EYR15_00450</name>
</gene>
<feature type="signal peptide" evidence="1">
    <location>
        <begin position="1"/>
        <end position="38"/>
    </location>
</feature>
<dbReference type="Pfam" id="PF11937">
    <property type="entry name" value="DUF3455"/>
    <property type="match status" value="2"/>
</dbReference>
<evidence type="ECO:0000313" key="2">
    <source>
        <dbReference type="EMBL" id="TBN54679.1"/>
    </source>
</evidence>
<dbReference type="Proteomes" id="UP000291613">
    <property type="component" value="Unassembled WGS sequence"/>
</dbReference>
<dbReference type="PANTHER" id="PTHR35567">
    <property type="entry name" value="MALATE DEHYDROGENASE (AFU_ORTHOLOGUE AFUA_2G13800)"/>
    <property type="match status" value="1"/>
</dbReference>